<evidence type="ECO:0000313" key="4">
    <source>
        <dbReference type="Proteomes" id="UP000275137"/>
    </source>
</evidence>
<dbReference type="PROSITE" id="PS51257">
    <property type="entry name" value="PROKAR_LIPOPROTEIN"/>
    <property type="match status" value="1"/>
</dbReference>
<evidence type="ECO:0000256" key="1">
    <source>
        <dbReference type="SAM" id="SignalP"/>
    </source>
</evidence>
<accession>A0A3N0V3G0</accession>
<feature type="domain" description="Metallo-beta-lactamase" evidence="2">
    <location>
        <begin position="112"/>
        <end position="310"/>
    </location>
</feature>
<gene>
    <name evidence="3" type="ORF">ED236_04960</name>
</gene>
<evidence type="ECO:0000313" key="3">
    <source>
        <dbReference type="EMBL" id="ROH87320.1"/>
    </source>
</evidence>
<protein>
    <submittedName>
        <fullName evidence="3">MBL fold metallo-hydrolase</fullName>
    </submittedName>
</protein>
<keyword evidence="4" id="KW-1185">Reference proteome</keyword>
<dbReference type="PANTHER" id="PTHR15032:SF4">
    <property type="entry name" value="N-ACYL-PHOSPHATIDYLETHANOLAMINE-HYDROLYZING PHOSPHOLIPASE D"/>
    <property type="match status" value="1"/>
</dbReference>
<keyword evidence="3" id="KW-0378">Hydrolase</keyword>
<dbReference type="PANTHER" id="PTHR15032">
    <property type="entry name" value="N-ACYL-PHOSPHATIDYLETHANOLAMINE-HYDROLYZING PHOSPHOLIPASE D"/>
    <property type="match status" value="1"/>
</dbReference>
<proteinExistence type="predicted"/>
<keyword evidence="1" id="KW-0732">Signal</keyword>
<dbReference type="InterPro" id="IPR036866">
    <property type="entry name" value="RibonucZ/Hydroxyglut_hydro"/>
</dbReference>
<dbReference type="GO" id="GO:0016787">
    <property type="term" value="F:hydrolase activity"/>
    <property type="evidence" value="ECO:0007669"/>
    <property type="project" value="UniProtKB-KW"/>
</dbReference>
<dbReference type="GO" id="GO:0005737">
    <property type="term" value="C:cytoplasm"/>
    <property type="evidence" value="ECO:0007669"/>
    <property type="project" value="TreeGrafter"/>
</dbReference>
<dbReference type="SUPFAM" id="SSF56281">
    <property type="entry name" value="Metallo-hydrolase/oxidoreductase"/>
    <property type="match status" value="1"/>
</dbReference>
<evidence type="ECO:0000259" key="2">
    <source>
        <dbReference type="Pfam" id="PF12706"/>
    </source>
</evidence>
<dbReference type="AlphaFoldDB" id="A0A3N0V3G0"/>
<dbReference type="Proteomes" id="UP000275137">
    <property type="component" value="Unassembled WGS sequence"/>
</dbReference>
<dbReference type="Gene3D" id="3.60.15.10">
    <property type="entry name" value="Ribonuclease Z/Hydroxyacylglutathione hydrolase-like"/>
    <property type="match status" value="1"/>
</dbReference>
<feature type="signal peptide" evidence="1">
    <location>
        <begin position="1"/>
        <end position="21"/>
    </location>
</feature>
<dbReference type="Pfam" id="PF12706">
    <property type="entry name" value="Lactamase_B_2"/>
    <property type="match status" value="1"/>
</dbReference>
<feature type="chain" id="PRO_5018068136" evidence="1">
    <location>
        <begin position="22"/>
        <end position="360"/>
    </location>
</feature>
<name>A0A3N0V3G0_9PROT</name>
<organism evidence="3 4">
    <name type="scientific">Pseudomethylobacillus aquaticus</name>
    <dbReference type="NCBI Taxonomy" id="2676064"/>
    <lineage>
        <taxon>Bacteria</taxon>
        <taxon>Pseudomonadati</taxon>
        <taxon>Pseudomonadota</taxon>
        <taxon>Betaproteobacteria</taxon>
        <taxon>Nitrosomonadales</taxon>
        <taxon>Methylophilaceae</taxon>
        <taxon>Pseudomethylobacillus</taxon>
    </lineage>
</organism>
<dbReference type="InterPro" id="IPR001279">
    <property type="entry name" value="Metallo-B-lactamas"/>
</dbReference>
<reference evidence="3 4" key="1">
    <citation type="submission" date="2018-10" db="EMBL/GenBank/DDBJ databases">
        <authorList>
            <person name="Chen W.-M."/>
        </authorList>
    </citation>
    <scope>NUCLEOTIDE SEQUENCE [LARGE SCALE GENOMIC DNA]</scope>
    <source>
        <strain evidence="3 4">H-5</strain>
    </source>
</reference>
<dbReference type="EMBL" id="RJVP01000002">
    <property type="protein sequence ID" value="ROH87320.1"/>
    <property type="molecule type" value="Genomic_DNA"/>
</dbReference>
<dbReference type="CDD" id="cd16283">
    <property type="entry name" value="RomA-like_MBL-fold"/>
    <property type="match status" value="1"/>
</dbReference>
<sequence>MPIRPPSCFVLLLFLACSACTHLNPHYDANKAHHRVDGFSNNYLPPINVPFSDIVRWYRESKGKPAAPSQFVQGYHFPLVKTDTAFLRSNRTQTTYTWIGHASGLVQMGGINLLTDPIFSERASPFSWLGPKRKTPLPFPLSELPHIEVVVISHNHYDHLDLPTLKALSKQPGGSPLFLVPLGMQSWMKAQGLANSLELDWWQQTELNDVKLTFVPAQHWSARGLGDRNRVLWGGWVAQAPNFSFYYSGDTGYSADFADIGSRFGGFDLATIPVGVYEPRWFIKNQHVNPEEAVQIHRDVKARQSIGVHWGTFELSDEPLDQVMGDLPAARARLGVADEAFLLLRHGETRIFAGHERPSP</sequence>
<comment type="caution">
    <text evidence="3">The sequence shown here is derived from an EMBL/GenBank/DDBJ whole genome shotgun (WGS) entry which is preliminary data.</text>
</comment>